<dbReference type="AlphaFoldDB" id="A0A850LNY3"/>
<name>A0A850LNY3_9RHOB</name>
<evidence type="ECO:0000313" key="2">
    <source>
        <dbReference type="Proteomes" id="UP000565723"/>
    </source>
</evidence>
<proteinExistence type="predicted"/>
<dbReference type="EMBL" id="JABXIY010000063">
    <property type="protein sequence ID" value="NVK99282.1"/>
    <property type="molecule type" value="Genomic_DNA"/>
</dbReference>
<evidence type="ECO:0000313" key="1">
    <source>
        <dbReference type="EMBL" id="NVK99282.1"/>
    </source>
</evidence>
<dbReference type="RefSeq" id="WP_011046971.1">
    <property type="nucleotide sequence ID" value="NZ_JABXIY010000063.1"/>
</dbReference>
<dbReference type="Proteomes" id="UP000565723">
    <property type="component" value="Unassembled WGS sequence"/>
</dbReference>
<organism evidence="1 2">
    <name type="scientific">Ruegeria pomeroyi</name>
    <dbReference type="NCBI Taxonomy" id="89184"/>
    <lineage>
        <taxon>Bacteria</taxon>
        <taxon>Pseudomonadati</taxon>
        <taxon>Pseudomonadota</taxon>
        <taxon>Alphaproteobacteria</taxon>
        <taxon>Rhodobacterales</taxon>
        <taxon>Roseobacteraceae</taxon>
        <taxon>Ruegeria</taxon>
    </lineage>
</organism>
<gene>
    <name evidence="1" type="ORF">HW564_20360</name>
</gene>
<comment type="caution">
    <text evidence="1">The sequence shown here is derived from an EMBL/GenBank/DDBJ whole genome shotgun (WGS) entry which is preliminary data.</text>
</comment>
<reference evidence="1 2" key="1">
    <citation type="journal article" date="2020" name="Proc. Natl. Acad. Sci. U.S.A.">
        <title>Ecological drivers of bacterial community assembly in synthetic phycospheres.</title>
        <authorList>
            <person name="Fu H."/>
            <person name="Uchimiya M."/>
            <person name="Gore J."/>
            <person name="Moran M.A."/>
        </authorList>
    </citation>
    <scope>NUCLEOTIDE SEQUENCE [LARGE SCALE GENOMIC DNA]</scope>
    <source>
        <strain evidence="1">HF-Din03</strain>
    </source>
</reference>
<protein>
    <submittedName>
        <fullName evidence="1">Uncharacterized protein</fullName>
    </submittedName>
</protein>
<sequence>MAGLRMLSVAAASGRVGYVYLVGGSLMDWRTSSKAAESPSAAAEQTQKWINRLKPEVVVTEKPEAAAKKGEKTKEIIGAIARTAEHNYVLDVSVKREHDFANKYEEAEALAERYPEIEAWLPKRRRFFDNEPRNTVLFEALSLADAVMRGGPTALGRAMG</sequence>
<accession>A0A850LNY3</accession>